<feature type="domain" description="Mannosylglycerate hydrolase MGH1-like glycoside hydrolase" evidence="2">
    <location>
        <begin position="486"/>
        <end position="646"/>
    </location>
</feature>
<evidence type="ECO:0000313" key="3">
    <source>
        <dbReference type="EMBL" id="ADV81053.1"/>
    </source>
</evidence>
<dbReference type="AlphaFoldDB" id="E8UZX6"/>
<feature type="signal peptide" evidence="1">
    <location>
        <begin position="1"/>
        <end position="27"/>
    </location>
</feature>
<gene>
    <name evidence="3" type="ordered locus">AciPR4_0215</name>
</gene>
<feature type="chain" id="PRO_5003228960" evidence="1">
    <location>
        <begin position="28"/>
        <end position="850"/>
    </location>
</feature>
<dbReference type="EMBL" id="CP002467">
    <property type="protein sequence ID" value="ADV81053.1"/>
    <property type="molecule type" value="Genomic_DNA"/>
</dbReference>
<dbReference type="SUPFAM" id="SSF48208">
    <property type="entry name" value="Six-hairpin glycosidases"/>
    <property type="match status" value="1"/>
</dbReference>
<sequence>MRLLSTASLRALCLASAFSAALVSAFAQQSLPVAQLSSVDHFDLGENPLTIRQPAQANRPFSVTGQRGAIIGQQDGTFELWLLPTKILHNARLTAQLDGYGAVIDMNQQASTIEVHPDHTTITLAHAAITIKEHLFIPRSATTGVASAMVLLEIHSVRPAQITLSFEPSLERQWPAPNFGRPGAGWVPMGNGGAFQLESDNPNFYGMVAMPGSTPGLVRPFQEAPKSESLSFHIAFDPAKDSGRYFPLLAAVTDASAVPVENGKAKMRSAIADASANVEKLYRSTADFYAHFFDTRLVVETPDARFNDAMRWAEVSIEQSKVATSSGSGLAGGWFISGDSARPGFGWFFGRDTLFTLYAVNSYGDFALSRESMDFLLAHQREDGKMMHEYSQTADLLDWKSLPYLYAAADSTPLFVMQMADYVRASGDTAYLKQHWDNVKRAYAFTRAHTTRGVYDNTQGTGWVEEWVPKAPFQEVYLAALDQQSSAAMAELSTRMGETDLATQAKDTAVTIEKQLAEFHNDGGFYNFSRNQDGSFDTQPTVFPSVAWWDGGLKLPQADAQLSRWAGHKFSTDWGMRSMETGAATYDPISYHHGSVWPLYTGWTAMAQYRNSKPLAAYADLEQNIALTWLQDPGAITEVLSGEFYQPLGRSSSHQLWSSAMTLTPAVRGLFGVEIDVPRHLLHLSPQLPADWHEAKLHHIAFGEAMLDITMHRRGEHLDLEVVSDKSTVLCIQTEAVLDTKRECKSATTTRHHVTLKLPAFEVALAPQIAVPGETTQQWKVTQEERTERGLKLTLEGPSGSTQLLHLRRNGNASRVPMLKGAQMVGDNLLVMAPVTTAGEYAQQEVELKW</sequence>
<dbReference type="InterPro" id="IPR008928">
    <property type="entry name" value="6-hairpin_glycosidase_sf"/>
</dbReference>
<accession>E8UZX6</accession>
<evidence type="ECO:0000313" key="4">
    <source>
        <dbReference type="Proteomes" id="UP000006844"/>
    </source>
</evidence>
<reference evidence="3 4" key="1">
    <citation type="journal article" date="2012" name="Stand. Genomic Sci.">
        <title>Complete genome sequence of Terriglobus saanensis type strain SP1PR4(T), an Acidobacteria from tundra soil.</title>
        <authorList>
            <person name="Rawat S.R."/>
            <person name="Mannisto M.K."/>
            <person name="Starovoytov V."/>
            <person name="Goodwin L."/>
            <person name="Nolan M."/>
            <person name="Hauser L."/>
            <person name="Land M."/>
            <person name="Davenport K.W."/>
            <person name="Woyke T."/>
            <person name="Haggblom M.M."/>
        </authorList>
    </citation>
    <scope>NUCLEOTIDE SEQUENCE</scope>
    <source>
        <strain evidence="4">ATCC BAA-1853 / DSM 23119 / SP1PR4</strain>
    </source>
</reference>
<dbReference type="HOGENOM" id="CLU_330862_0_0_0"/>
<dbReference type="GO" id="GO:0005975">
    <property type="term" value="P:carbohydrate metabolic process"/>
    <property type="evidence" value="ECO:0007669"/>
    <property type="project" value="InterPro"/>
</dbReference>
<dbReference type="Gene3D" id="1.50.10.10">
    <property type="match status" value="1"/>
</dbReference>
<dbReference type="Pfam" id="PF22422">
    <property type="entry name" value="MGH1-like_GH"/>
    <property type="match status" value="1"/>
</dbReference>
<organism evidence="3 4">
    <name type="scientific">Terriglobus saanensis (strain ATCC BAA-1853 / DSM 23119 / SP1PR4)</name>
    <dbReference type="NCBI Taxonomy" id="401053"/>
    <lineage>
        <taxon>Bacteria</taxon>
        <taxon>Pseudomonadati</taxon>
        <taxon>Acidobacteriota</taxon>
        <taxon>Terriglobia</taxon>
        <taxon>Terriglobales</taxon>
        <taxon>Acidobacteriaceae</taxon>
        <taxon>Terriglobus</taxon>
    </lineage>
</organism>
<dbReference type="STRING" id="401053.AciPR4_0215"/>
<dbReference type="Proteomes" id="UP000006844">
    <property type="component" value="Chromosome"/>
</dbReference>
<proteinExistence type="predicted"/>
<name>E8UZX6_TERSS</name>
<keyword evidence="4" id="KW-1185">Reference proteome</keyword>
<dbReference type="InterPro" id="IPR012341">
    <property type="entry name" value="6hp_glycosidase-like_sf"/>
</dbReference>
<evidence type="ECO:0000256" key="1">
    <source>
        <dbReference type="SAM" id="SignalP"/>
    </source>
</evidence>
<dbReference type="eggNOG" id="COG3408">
    <property type="taxonomic scope" value="Bacteria"/>
</dbReference>
<evidence type="ECO:0000259" key="2">
    <source>
        <dbReference type="Pfam" id="PF22422"/>
    </source>
</evidence>
<dbReference type="KEGG" id="tsa:AciPR4_0215"/>
<protein>
    <submittedName>
        <fullName evidence="3">Glycogen debranching protein</fullName>
    </submittedName>
</protein>
<dbReference type="InterPro" id="IPR054491">
    <property type="entry name" value="MGH1-like_GH"/>
</dbReference>
<keyword evidence="1" id="KW-0732">Signal</keyword>